<dbReference type="EMBL" id="NEVH01013241">
    <property type="protein sequence ID" value="PNF29531.1"/>
    <property type="molecule type" value="Genomic_DNA"/>
</dbReference>
<evidence type="ECO:0000313" key="3">
    <source>
        <dbReference type="Proteomes" id="UP000235965"/>
    </source>
</evidence>
<sequence>MTMQAPHNLTLEFLRKLLAEAEPDVTVSSFEVATGSGRGDNYTAMLYRIHVQGTTQDGEPWKRSLIYKCLPDNPTRRQAFKSDVLFRNEVAFYTQALPVLLEFQETCTVSSPFRAAPRCYLAHDSELVLEDLCARGFVMADRKAGLDAQHCRAAMRELALLHALSLAMKLRRPQEFATRVAACVQEALFVPENEDWYRGYYRAATRNALTVVREALGDGTLYLDKFREFIDNSKFFRRMVSLVEPREPLAVLCHGDYWTNNILFRYSETGEILEVCLVDFQLARYGSPALDIVNLLYCCTSREMRLWHMAGLLSDYHATLNKALRQLTQGATDLESDILDPDCLWEMLQDEMHRCGKYGLGLALDMIPISVCDSAQAPDLYVSSDGAKPQEAGINNTLPVSTSSELCQRRMAELVQELVDNGNL</sequence>
<dbReference type="PANTHER" id="PTHR11012">
    <property type="entry name" value="PROTEIN KINASE-LIKE DOMAIN-CONTAINING"/>
    <property type="match status" value="1"/>
</dbReference>
<dbReference type="Pfam" id="PF02958">
    <property type="entry name" value="EcKL"/>
    <property type="match status" value="1"/>
</dbReference>
<dbReference type="SMART" id="SM00587">
    <property type="entry name" value="CHK"/>
    <property type="match status" value="1"/>
</dbReference>
<proteinExistence type="predicted"/>
<protein>
    <recommendedName>
        <fullName evidence="1">CHK kinase-like domain-containing protein</fullName>
    </recommendedName>
</protein>
<accession>A0A2J7QLR3</accession>
<dbReference type="InterPro" id="IPR011009">
    <property type="entry name" value="Kinase-like_dom_sf"/>
</dbReference>
<dbReference type="Gene3D" id="3.90.1200.10">
    <property type="match status" value="1"/>
</dbReference>
<feature type="domain" description="CHK kinase-like" evidence="1">
    <location>
        <begin position="127"/>
        <end position="326"/>
    </location>
</feature>
<evidence type="ECO:0000313" key="2">
    <source>
        <dbReference type="EMBL" id="PNF29531.1"/>
    </source>
</evidence>
<reference evidence="2 3" key="1">
    <citation type="submission" date="2017-12" db="EMBL/GenBank/DDBJ databases">
        <title>Hemimetabolous genomes reveal molecular basis of termite eusociality.</title>
        <authorList>
            <person name="Harrison M.C."/>
            <person name="Jongepier E."/>
            <person name="Robertson H.M."/>
            <person name="Arning N."/>
            <person name="Bitard-Feildel T."/>
            <person name="Chao H."/>
            <person name="Childers C.P."/>
            <person name="Dinh H."/>
            <person name="Doddapaneni H."/>
            <person name="Dugan S."/>
            <person name="Gowin J."/>
            <person name="Greiner C."/>
            <person name="Han Y."/>
            <person name="Hu H."/>
            <person name="Hughes D.S.T."/>
            <person name="Huylmans A.-K."/>
            <person name="Kemena C."/>
            <person name="Kremer L.P.M."/>
            <person name="Lee S.L."/>
            <person name="Lopez-Ezquerra A."/>
            <person name="Mallet L."/>
            <person name="Monroy-Kuhn J.M."/>
            <person name="Moser A."/>
            <person name="Murali S.C."/>
            <person name="Muzny D.M."/>
            <person name="Otani S."/>
            <person name="Piulachs M.-D."/>
            <person name="Poelchau M."/>
            <person name="Qu J."/>
            <person name="Schaub F."/>
            <person name="Wada-Katsumata A."/>
            <person name="Worley K.C."/>
            <person name="Xie Q."/>
            <person name="Ylla G."/>
            <person name="Poulsen M."/>
            <person name="Gibbs R.A."/>
            <person name="Schal C."/>
            <person name="Richards S."/>
            <person name="Belles X."/>
            <person name="Korb J."/>
            <person name="Bornberg-Bauer E."/>
        </authorList>
    </citation>
    <scope>NUCLEOTIDE SEQUENCE [LARGE SCALE GENOMIC DNA]</scope>
    <source>
        <tissue evidence="2">Whole body</tissue>
    </source>
</reference>
<evidence type="ECO:0000259" key="1">
    <source>
        <dbReference type="SMART" id="SM00587"/>
    </source>
</evidence>
<dbReference type="InterPro" id="IPR004119">
    <property type="entry name" value="EcKL"/>
</dbReference>
<keyword evidence="3" id="KW-1185">Reference proteome</keyword>
<dbReference type="Proteomes" id="UP000235965">
    <property type="component" value="Unassembled WGS sequence"/>
</dbReference>
<dbReference type="InParanoid" id="A0A2J7QLR3"/>
<dbReference type="PANTHER" id="PTHR11012:SF30">
    <property type="entry name" value="PROTEIN KINASE-LIKE DOMAIN-CONTAINING"/>
    <property type="match status" value="1"/>
</dbReference>
<gene>
    <name evidence="2" type="ORF">B7P43_G01916</name>
</gene>
<dbReference type="AlphaFoldDB" id="A0A2J7QLR3"/>
<dbReference type="InterPro" id="IPR015897">
    <property type="entry name" value="CHK_kinase-like"/>
</dbReference>
<comment type="caution">
    <text evidence="2">The sequence shown here is derived from an EMBL/GenBank/DDBJ whole genome shotgun (WGS) entry which is preliminary data.</text>
</comment>
<name>A0A2J7QLR3_9NEOP</name>
<organism evidence="2 3">
    <name type="scientific">Cryptotermes secundus</name>
    <dbReference type="NCBI Taxonomy" id="105785"/>
    <lineage>
        <taxon>Eukaryota</taxon>
        <taxon>Metazoa</taxon>
        <taxon>Ecdysozoa</taxon>
        <taxon>Arthropoda</taxon>
        <taxon>Hexapoda</taxon>
        <taxon>Insecta</taxon>
        <taxon>Pterygota</taxon>
        <taxon>Neoptera</taxon>
        <taxon>Polyneoptera</taxon>
        <taxon>Dictyoptera</taxon>
        <taxon>Blattodea</taxon>
        <taxon>Blattoidea</taxon>
        <taxon>Termitoidae</taxon>
        <taxon>Kalotermitidae</taxon>
        <taxon>Cryptotermitinae</taxon>
        <taxon>Cryptotermes</taxon>
    </lineage>
</organism>
<dbReference type="SUPFAM" id="SSF56112">
    <property type="entry name" value="Protein kinase-like (PK-like)"/>
    <property type="match status" value="1"/>
</dbReference>
<dbReference type="EMBL" id="NEVH01013241">
    <property type="protein sequence ID" value="PNF29532.1"/>
    <property type="molecule type" value="Genomic_DNA"/>
</dbReference>
<dbReference type="OrthoDB" id="191037at2759"/>
<dbReference type="FunCoup" id="A0A2J7QLR3">
    <property type="interactions" value="1"/>
</dbReference>